<dbReference type="GO" id="GO:0006629">
    <property type="term" value="P:lipid metabolic process"/>
    <property type="evidence" value="ECO:0007669"/>
    <property type="project" value="InterPro"/>
</dbReference>
<dbReference type="AlphaFoldDB" id="A0AB38XQP5"/>
<evidence type="ECO:0000313" key="2">
    <source>
        <dbReference type="EMBL" id="WCE46627.1"/>
    </source>
</evidence>
<dbReference type="InterPro" id="IPR030395">
    <property type="entry name" value="GP_PDE_dom"/>
</dbReference>
<dbReference type="InterPro" id="IPR017946">
    <property type="entry name" value="PLC-like_Pdiesterase_TIM-brl"/>
</dbReference>
<organism evidence="2 3">
    <name type="scientific">Winkia neuii subsp. anitrata</name>
    <dbReference type="NCBI Taxonomy" id="29318"/>
    <lineage>
        <taxon>Bacteria</taxon>
        <taxon>Bacillati</taxon>
        <taxon>Actinomycetota</taxon>
        <taxon>Actinomycetes</taxon>
        <taxon>Actinomycetales</taxon>
        <taxon>Actinomycetaceae</taxon>
        <taxon>Winkia</taxon>
    </lineage>
</organism>
<evidence type="ECO:0000259" key="1">
    <source>
        <dbReference type="PROSITE" id="PS51704"/>
    </source>
</evidence>
<reference evidence="2" key="1">
    <citation type="submission" date="2023-01" db="EMBL/GenBank/DDBJ databases">
        <title>Comparative Genomic Analysis of the Clinically-Derived Winkia Strain NY0527 Provides Evidence into the Taxonomic Reassignment of Winkia neuii and Characterizes Their Virulence Traits.</title>
        <authorList>
            <person name="Cai X."/>
            <person name="Peng Y."/>
            <person name="Li M."/>
            <person name="Qiu Y."/>
            <person name="Wang Y."/>
            <person name="Xu L."/>
            <person name="Hou Q."/>
        </authorList>
    </citation>
    <scope>NUCLEOTIDE SEQUENCE</scope>
    <source>
        <strain evidence="2">NY0527</strain>
    </source>
</reference>
<dbReference type="EMBL" id="CP116394">
    <property type="protein sequence ID" value="WCE46627.1"/>
    <property type="molecule type" value="Genomic_DNA"/>
</dbReference>
<sequence>MMRKFAMRGRSALAPENTIAAFDAAVTRGEGFSFDLRMLADGTLVAMADNTFDRTTNISGPLSSGSYADVRRADAGAWFAPTFRFERIPELADIIAFMNRCSGNGLALVHPDGDKIVPAIAAAVEELKAGRLVLSSYSPSLIAEIDRAHLSIPLALWAGPDWKEGVAECGGVLQSGGALSAVILPAEVLREEDAHEIEAMGLELYLVGDDTQKAEKLGAKGIVSE</sequence>
<name>A0AB38XQP5_9ACTO</name>
<dbReference type="PANTHER" id="PTHR46211:SF14">
    <property type="entry name" value="GLYCEROPHOSPHODIESTER PHOSPHODIESTERASE"/>
    <property type="match status" value="1"/>
</dbReference>
<dbReference type="GO" id="GO:0008081">
    <property type="term" value="F:phosphoric diester hydrolase activity"/>
    <property type="evidence" value="ECO:0007669"/>
    <property type="project" value="InterPro"/>
</dbReference>
<dbReference type="Gene3D" id="3.20.20.190">
    <property type="entry name" value="Phosphatidylinositol (PI) phosphodiesterase"/>
    <property type="match status" value="1"/>
</dbReference>
<dbReference type="SUPFAM" id="SSF51695">
    <property type="entry name" value="PLC-like phosphodiesterases"/>
    <property type="match status" value="1"/>
</dbReference>
<dbReference type="PROSITE" id="PS51704">
    <property type="entry name" value="GP_PDE"/>
    <property type="match status" value="1"/>
</dbReference>
<dbReference type="KEGG" id="wne:PIG85_02985"/>
<evidence type="ECO:0000313" key="3">
    <source>
        <dbReference type="Proteomes" id="UP001211044"/>
    </source>
</evidence>
<feature type="domain" description="GP-PDE" evidence="1">
    <location>
        <begin position="2"/>
        <end position="225"/>
    </location>
</feature>
<accession>A0AB38XQP5</accession>
<dbReference type="RefSeq" id="WP_004805762.1">
    <property type="nucleotide sequence ID" value="NZ_CP116394.1"/>
</dbReference>
<proteinExistence type="predicted"/>
<gene>
    <name evidence="2" type="ORF">PIG85_02985</name>
</gene>
<protein>
    <submittedName>
        <fullName evidence="2">Glycerophosphodiester phosphodiesterase family protein</fullName>
    </submittedName>
</protein>
<dbReference type="Pfam" id="PF03009">
    <property type="entry name" value="GDPD"/>
    <property type="match status" value="1"/>
</dbReference>
<dbReference type="PANTHER" id="PTHR46211">
    <property type="entry name" value="GLYCEROPHOSPHORYL DIESTER PHOSPHODIESTERASE"/>
    <property type="match status" value="1"/>
</dbReference>
<dbReference type="Proteomes" id="UP001211044">
    <property type="component" value="Chromosome"/>
</dbReference>